<evidence type="ECO:0000313" key="6">
    <source>
        <dbReference type="Proteomes" id="UP001389717"/>
    </source>
</evidence>
<dbReference type="PANTHER" id="PTHR33154">
    <property type="entry name" value="TRANSCRIPTIONAL REGULATOR, ARSR FAMILY"/>
    <property type="match status" value="1"/>
</dbReference>
<dbReference type="PANTHER" id="PTHR33154:SF33">
    <property type="entry name" value="TRANSCRIPTIONAL REPRESSOR SDPR"/>
    <property type="match status" value="1"/>
</dbReference>
<dbReference type="InterPro" id="IPR011991">
    <property type="entry name" value="ArsR-like_HTH"/>
</dbReference>
<dbReference type="Proteomes" id="UP001389717">
    <property type="component" value="Unassembled WGS sequence"/>
</dbReference>
<dbReference type="InterPro" id="IPR051081">
    <property type="entry name" value="HTH_MetalResp_TranReg"/>
</dbReference>
<sequence length="198" mass="23142">MQLDKQVAFHKTMGDPTRIKIVHLLSVGSLHVGAIAGKLGLTAPTISHHLNKLKECNLVYSRREKNTIYYFLNKKVLAHHSSVLERFTNQGEGKSEMSEKIMKEKQKVMNNFMEKNGRLKSIPAQQKKKLFLLEHMVDGLEVGTKYSEKEINEYIKQFHDDFATLRREFIIHQFMFRMNGIYEVNPREMWGSTPLYKQ</sequence>
<dbReference type="Pfam" id="PF01022">
    <property type="entry name" value="HTH_5"/>
    <property type="match status" value="1"/>
</dbReference>
<gene>
    <name evidence="5" type="ORF">AAEO50_17755</name>
</gene>
<organism evidence="5 6">
    <name type="scientific">Rossellomorea oryzaecorticis</name>
    <dbReference type="NCBI Taxonomy" id="1396505"/>
    <lineage>
        <taxon>Bacteria</taxon>
        <taxon>Bacillati</taxon>
        <taxon>Bacillota</taxon>
        <taxon>Bacilli</taxon>
        <taxon>Bacillales</taxon>
        <taxon>Bacillaceae</taxon>
        <taxon>Rossellomorea</taxon>
    </lineage>
</organism>
<comment type="caution">
    <text evidence="5">The sequence shown here is derived from an EMBL/GenBank/DDBJ whole genome shotgun (WGS) entry which is preliminary data.</text>
</comment>
<keyword evidence="3" id="KW-0804">Transcription</keyword>
<name>A0ABU9KH08_9BACI</name>
<dbReference type="InterPro" id="IPR018656">
    <property type="entry name" value="DUF2087"/>
</dbReference>
<dbReference type="SMART" id="SM00418">
    <property type="entry name" value="HTH_ARSR"/>
    <property type="match status" value="1"/>
</dbReference>
<dbReference type="InterPro" id="IPR001845">
    <property type="entry name" value="HTH_ArsR_DNA-bd_dom"/>
</dbReference>
<keyword evidence="1" id="KW-0805">Transcription regulation</keyword>
<dbReference type="RefSeq" id="WP_341985652.1">
    <property type="nucleotide sequence ID" value="NZ_JBBYAF010000043.1"/>
</dbReference>
<dbReference type="EMBL" id="JBBYAF010000043">
    <property type="protein sequence ID" value="MEL3974133.1"/>
    <property type="molecule type" value="Genomic_DNA"/>
</dbReference>
<feature type="domain" description="HTH arsR-type" evidence="4">
    <location>
        <begin position="1"/>
        <end position="95"/>
    </location>
</feature>
<dbReference type="PROSITE" id="PS50987">
    <property type="entry name" value="HTH_ARSR_2"/>
    <property type="match status" value="1"/>
</dbReference>
<evidence type="ECO:0000256" key="2">
    <source>
        <dbReference type="ARBA" id="ARBA00023125"/>
    </source>
</evidence>
<keyword evidence="2" id="KW-0238">DNA-binding</keyword>
<evidence type="ECO:0000259" key="4">
    <source>
        <dbReference type="PROSITE" id="PS50987"/>
    </source>
</evidence>
<proteinExistence type="predicted"/>
<evidence type="ECO:0000256" key="1">
    <source>
        <dbReference type="ARBA" id="ARBA00023015"/>
    </source>
</evidence>
<dbReference type="PRINTS" id="PR00778">
    <property type="entry name" value="HTHARSR"/>
</dbReference>
<dbReference type="CDD" id="cd00090">
    <property type="entry name" value="HTH_ARSR"/>
    <property type="match status" value="1"/>
</dbReference>
<dbReference type="SUPFAM" id="SSF46785">
    <property type="entry name" value="Winged helix' DNA-binding domain"/>
    <property type="match status" value="1"/>
</dbReference>
<keyword evidence="6" id="KW-1185">Reference proteome</keyword>
<dbReference type="Gene3D" id="1.10.10.10">
    <property type="entry name" value="Winged helix-like DNA-binding domain superfamily/Winged helix DNA-binding domain"/>
    <property type="match status" value="1"/>
</dbReference>
<reference evidence="5 6" key="1">
    <citation type="submission" date="2024-04" db="EMBL/GenBank/DDBJ databases">
        <title>Bacillus oryzaecorticis sp. nov., a moderately halophilic bacterium isolated from rice husks.</title>
        <authorList>
            <person name="Zhu H.-S."/>
        </authorList>
    </citation>
    <scope>NUCLEOTIDE SEQUENCE [LARGE SCALE GENOMIC DNA]</scope>
    <source>
        <strain evidence="5 6">ZC255</strain>
    </source>
</reference>
<accession>A0ABU9KH08</accession>
<dbReference type="NCBIfam" id="NF033788">
    <property type="entry name" value="HTH_metalloreg"/>
    <property type="match status" value="1"/>
</dbReference>
<dbReference type="InterPro" id="IPR036390">
    <property type="entry name" value="WH_DNA-bd_sf"/>
</dbReference>
<dbReference type="InterPro" id="IPR036388">
    <property type="entry name" value="WH-like_DNA-bd_sf"/>
</dbReference>
<evidence type="ECO:0000256" key="3">
    <source>
        <dbReference type="ARBA" id="ARBA00023163"/>
    </source>
</evidence>
<evidence type="ECO:0000313" key="5">
    <source>
        <dbReference type="EMBL" id="MEL3974133.1"/>
    </source>
</evidence>
<protein>
    <submittedName>
        <fullName evidence="5">Metalloregulator ArsR/SmtB family transcription factor</fullName>
    </submittedName>
</protein>
<dbReference type="Pfam" id="PF09860">
    <property type="entry name" value="DUF2087"/>
    <property type="match status" value="1"/>
</dbReference>